<dbReference type="InterPro" id="IPR041492">
    <property type="entry name" value="HAD_2"/>
</dbReference>
<dbReference type="InterPro" id="IPR023198">
    <property type="entry name" value="PGP-like_dom2"/>
</dbReference>
<dbReference type="PANTHER" id="PTHR18901:SF38">
    <property type="entry name" value="PSEUDOURIDINE-5'-PHOSPHATASE"/>
    <property type="match status" value="1"/>
</dbReference>
<gene>
    <name evidence="1" type="primary">HDD1A</name>
</gene>
<dbReference type="PRINTS" id="PR00413">
    <property type="entry name" value="HADHALOGNASE"/>
</dbReference>
<dbReference type="Gene3D" id="1.10.150.240">
    <property type="entry name" value="Putative phosphatase, domain 2"/>
    <property type="match status" value="1"/>
</dbReference>
<name>D3PGH4_LEPSM</name>
<dbReference type="InterPro" id="IPR006439">
    <property type="entry name" value="HAD-SF_hydro_IA"/>
</dbReference>
<evidence type="ECO:0000313" key="1">
    <source>
        <dbReference type="EMBL" id="ADD24370.1"/>
    </source>
</evidence>
<dbReference type="AlphaFoldDB" id="D3PGH4"/>
<keyword evidence="1" id="KW-0378">Hydrolase</keyword>
<dbReference type="SFLD" id="SFLDS00003">
    <property type="entry name" value="Haloacid_Dehalogenase"/>
    <property type="match status" value="1"/>
</dbReference>
<organism evidence="1">
    <name type="scientific">Lepeophtheirus salmonis</name>
    <name type="common">Salmon louse</name>
    <name type="synonym">Caligus salmonis</name>
    <dbReference type="NCBI Taxonomy" id="72036"/>
    <lineage>
        <taxon>Eukaryota</taxon>
        <taxon>Metazoa</taxon>
        <taxon>Ecdysozoa</taxon>
        <taxon>Arthropoda</taxon>
        <taxon>Crustacea</taxon>
        <taxon>Multicrustacea</taxon>
        <taxon>Hexanauplia</taxon>
        <taxon>Copepoda</taxon>
        <taxon>Siphonostomatoida</taxon>
        <taxon>Caligidae</taxon>
        <taxon>Lepeophtheirus</taxon>
    </lineage>
</organism>
<dbReference type="InterPro" id="IPR023214">
    <property type="entry name" value="HAD_sf"/>
</dbReference>
<dbReference type="NCBIfam" id="TIGR01509">
    <property type="entry name" value="HAD-SF-IA-v3"/>
    <property type="match status" value="1"/>
</dbReference>
<dbReference type="GO" id="GO:0016791">
    <property type="term" value="F:phosphatase activity"/>
    <property type="evidence" value="ECO:0007669"/>
    <property type="project" value="TreeGrafter"/>
</dbReference>
<dbReference type="SFLD" id="SFLDG01129">
    <property type="entry name" value="C1.5:_HAD__Beta-PGM__Phosphata"/>
    <property type="match status" value="1"/>
</dbReference>
<accession>D3PGH4</accession>
<dbReference type="SUPFAM" id="SSF56784">
    <property type="entry name" value="HAD-like"/>
    <property type="match status" value="1"/>
</dbReference>
<protein>
    <submittedName>
        <fullName evidence="1">Haloacid dehalogenase-like hydrolase domain-containing protein 1A</fullName>
    </submittedName>
</protein>
<dbReference type="InterPro" id="IPR036412">
    <property type="entry name" value="HAD-like_sf"/>
</dbReference>
<dbReference type="PANTHER" id="PTHR18901">
    <property type="entry name" value="2-DEOXYGLUCOSE-6-PHOSPHATE PHOSPHATASE 2"/>
    <property type="match status" value="1"/>
</dbReference>
<reference evidence="1" key="1">
    <citation type="submission" date="2010-03" db="EMBL/GenBank/DDBJ databases">
        <title>Lepeophtheirus salmonis ESTs and full-length cDNAs.</title>
        <authorList>
            <person name="Yasuike M."/>
            <person name="von Schalburg K."/>
            <person name="Cooper G."/>
            <person name="Leong J."/>
            <person name="Jones S.R.M."/>
            <person name="Koop B.F."/>
        </authorList>
    </citation>
    <scope>NUCLEOTIDE SEQUENCE</scope>
    <source>
        <tissue evidence="1">Whole</tissue>
    </source>
</reference>
<proteinExistence type="evidence at transcript level"/>
<dbReference type="Pfam" id="PF13419">
    <property type="entry name" value="HAD_2"/>
    <property type="match status" value="1"/>
</dbReference>
<sequence length="327" mass="37343">MGKVVLASPDTVPNKNDWVDKYLVIPELSHSEDPFPLVEKVYESEKDVDLTQEDIIYFVASFCGTKDKESEWDVQMKRPMQNFYDRQLLNDLSESSLKSLPYKKIKYVVFDVDGLLLDTENIYTLAQQEILNPFGVKFTNEAKCLMMGQKPLDGANTLIEHYNLENKLDPKDFLKQRYELCGKLFPDCKLLPGVEKLLKHLKSHSIPAAVATGSEAQHFKLKTQSHSKLFEDSFRHIITSDLVKKSKPHPEIFLLAASRFKGYSTEENDQVLVFEDSPLGIQAASTAGFHSVLIETEYNLDSKIKSTQRLPSLCEFKPELWGLPPYE</sequence>
<dbReference type="OrthoDB" id="40579at2759"/>
<dbReference type="EMBL" id="BT120730">
    <property type="protein sequence ID" value="ADD24370.1"/>
    <property type="molecule type" value="mRNA"/>
</dbReference>
<dbReference type="Gene3D" id="3.40.50.1000">
    <property type="entry name" value="HAD superfamily/HAD-like"/>
    <property type="match status" value="1"/>
</dbReference>